<dbReference type="RefSeq" id="WP_143915210.1">
    <property type="nucleotide sequence ID" value="NZ_CANMXV010000003.1"/>
</dbReference>
<dbReference type="EMBL" id="VLNR01000002">
    <property type="protein sequence ID" value="TSE11286.1"/>
    <property type="molecule type" value="Genomic_DNA"/>
</dbReference>
<reference evidence="1 2" key="1">
    <citation type="submission" date="2019-07" db="EMBL/GenBank/DDBJ databases">
        <title>The draft genome sequence of Aquimarina algiphila M91.</title>
        <authorList>
            <person name="Meng X."/>
        </authorList>
    </citation>
    <scope>NUCLEOTIDE SEQUENCE [LARGE SCALE GENOMIC DNA]</scope>
    <source>
        <strain evidence="1 2">M91</strain>
    </source>
</reference>
<gene>
    <name evidence="1" type="ORF">FOF46_01260</name>
</gene>
<accession>A0A554VRL7</accession>
<protein>
    <submittedName>
        <fullName evidence="1">Uncharacterized protein</fullName>
    </submittedName>
</protein>
<dbReference type="Proteomes" id="UP000318833">
    <property type="component" value="Unassembled WGS sequence"/>
</dbReference>
<evidence type="ECO:0000313" key="2">
    <source>
        <dbReference type="Proteomes" id="UP000318833"/>
    </source>
</evidence>
<sequence>MIKKHSIFANWRKKDVDFLANLGITIEEGYFSFLIEEGSVYNEIIKHYTENKGFFVNRTPKEFSSKFAVVEFSMEELDNSKYFVLQNIGKPKGYPFPKNNFDKMTEETYTNYCKKCESNRQQKAPFKIEKEPKLSKNQVNFSFHTIFDEMFFNIDFFQEVLKPLGLKSKEVLIGNTGVPSKNVVQLIIPEAESSLLLDNSVYDINTSCEICDTKKYTQQILGFMPSFKTDFDFLICKTKEFFGETETRQAMRRIIISKEFCDILVKHKIIHYNTNEIYPITNK</sequence>
<proteinExistence type="predicted"/>
<evidence type="ECO:0000313" key="1">
    <source>
        <dbReference type="EMBL" id="TSE11286.1"/>
    </source>
</evidence>
<keyword evidence="2" id="KW-1185">Reference proteome</keyword>
<name>A0A554VRL7_9FLAO</name>
<dbReference type="OrthoDB" id="1441153at2"/>
<organism evidence="1 2">
    <name type="scientific">Aquimarina algiphila</name>
    <dbReference type="NCBI Taxonomy" id="2047982"/>
    <lineage>
        <taxon>Bacteria</taxon>
        <taxon>Pseudomonadati</taxon>
        <taxon>Bacteroidota</taxon>
        <taxon>Flavobacteriia</taxon>
        <taxon>Flavobacteriales</taxon>
        <taxon>Flavobacteriaceae</taxon>
        <taxon>Aquimarina</taxon>
    </lineage>
</organism>
<dbReference type="AlphaFoldDB" id="A0A554VRL7"/>
<comment type="caution">
    <text evidence="1">The sequence shown here is derived from an EMBL/GenBank/DDBJ whole genome shotgun (WGS) entry which is preliminary data.</text>
</comment>